<accession>A0A6M3IDP4</accession>
<feature type="region of interest" description="Disordered" evidence="1">
    <location>
        <begin position="522"/>
        <end position="564"/>
    </location>
</feature>
<evidence type="ECO:0008006" key="3">
    <source>
        <dbReference type="Google" id="ProtNLM"/>
    </source>
</evidence>
<dbReference type="EMBL" id="MT141166">
    <property type="protein sequence ID" value="QJA55560.1"/>
    <property type="molecule type" value="Genomic_DNA"/>
</dbReference>
<gene>
    <name evidence="2" type="ORF">MM415B02033_0011</name>
</gene>
<organism evidence="2">
    <name type="scientific">viral metagenome</name>
    <dbReference type="NCBI Taxonomy" id="1070528"/>
    <lineage>
        <taxon>unclassified sequences</taxon>
        <taxon>metagenomes</taxon>
        <taxon>organismal metagenomes</taxon>
    </lineage>
</organism>
<sequence>MSEDLIRDGAEQYQRQQMGAYADEMRVRLAYYNGEQFVQDYSALTLRDDDGTVNTVPSPPTVDEWNASMSGPGWADIRAMLPVASEEVVIQPVGIPFTEVVVNNLQVVYDARPERVLEKNGQRHKAKSDLLADIDSAANFHEICQIFAHWVYLFNTAFWYYGWNPRRKRIEHRNLAPFEVVVQASQDAPADLQHPDCRVAISLPTDYDQTSLWQVWHQNVYWVEDANGQIVSSPKINPYWERDPAGPHPNPANKDEMGWAIKPIQVMHDKPSSVMYRCGSNDLVQMNQTLDRGMTALHHVQQWQGFAVPIVNVGDSADVDGVVLSPAAAFMDRRQYGEGDGGAALEFAHPAAPIGETMSAIVKMARMFARSKGLDPELIDPDSKVVSGVSRAQNRLATQELREAQIQLWDKFERESYWLRSAVWNTFVSDAEFRLPYLARDMFPGSKPEWDLKTVFGKIGTVPDPLADQMEKDMRVEMGLNIPPDFIAVERRISREEAEEIHKANLKYKKDNAPEPAFGRILKESDNDTMRIGQPGNRPTNPDRPANKTGGNVTASSGNKVIGK</sequence>
<feature type="compositionally biased region" description="Polar residues" evidence="1">
    <location>
        <begin position="549"/>
        <end position="564"/>
    </location>
</feature>
<evidence type="ECO:0000256" key="1">
    <source>
        <dbReference type="SAM" id="MobiDB-lite"/>
    </source>
</evidence>
<reference evidence="2" key="1">
    <citation type="submission" date="2020-03" db="EMBL/GenBank/DDBJ databases">
        <title>The deep terrestrial virosphere.</title>
        <authorList>
            <person name="Holmfeldt K."/>
            <person name="Nilsson E."/>
            <person name="Simone D."/>
            <person name="Lopez-Fernandez M."/>
            <person name="Wu X."/>
            <person name="de Brujin I."/>
            <person name="Lundin D."/>
            <person name="Andersson A."/>
            <person name="Bertilsson S."/>
            <person name="Dopson M."/>
        </authorList>
    </citation>
    <scope>NUCLEOTIDE SEQUENCE</scope>
    <source>
        <strain evidence="2">MM415B02033</strain>
    </source>
</reference>
<name>A0A6M3IDP4_9ZZZZ</name>
<evidence type="ECO:0000313" key="2">
    <source>
        <dbReference type="EMBL" id="QJA55560.1"/>
    </source>
</evidence>
<protein>
    <recommendedName>
        <fullName evidence="3">Portal protein</fullName>
    </recommendedName>
</protein>
<proteinExistence type="predicted"/>
<dbReference type="AlphaFoldDB" id="A0A6M3IDP4"/>